<dbReference type="PANTHER" id="PTHR32294">
    <property type="entry name" value="DNA POLYMERASE III SUBUNIT ALPHA"/>
    <property type="match status" value="1"/>
</dbReference>
<comment type="subunit">
    <text evidence="11">DNA polymerase III contains a core (composed of alpha, epsilon and theta chains) that associates with a tau subunit. This core dimerizes to form the POLIII' complex. PolIII' associates with the gamma complex (composed of gamma, delta, delta', psi and chi chains) and with the beta chain to form the complete DNA polymerase III complex.</text>
</comment>
<dbReference type="SMART" id="SM00481">
    <property type="entry name" value="POLIIIAc"/>
    <property type="match status" value="1"/>
</dbReference>
<comment type="function">
    <text evidence="10">DNA polymerase III is a complex, multichain enzyme responsible for most of the replicative synthesis in bacteria. This DNA polymerase also exhibits 3' to 5' exonuclease activity. The alpha chain is the DNA polymerase.</text>
</comment>
<evidence type="ECO:0000256" key="3">
    <source>
        <dbReference type="ARBA" id="ARBA00012417"/>
    </source>
</evidence>
<dbReference type="Pfam" id="PF14579">
    <property type="entry name" value="HHH_6"/>
    <property type="match status" value="2"/>
</dbReference>
<reference evidence="14 15" key="1">
    <citation type="submission" date="2016-04" db="EMBL/GenBank/DDBJ databases">
        <title>Deep-sea bacteria in the southern Pacific.</title>
        <authorList>
            <person name="Tang K."/>
        </authorList>
    </citation>
    <scope>NUCLEOTIDE SEQUENCE [LARGE SCALE GENOMIC DNA]</scope>
    <source>
        <strain evidence="14 15">JLT2014</strain>
    </source>
</reference>
<keyword evidence="15" id="KW-1185">Reference proteome</keyword>
<dbReference type="Proteomes" id="UP000187059">
    <property type="component" value="Chromosome"/>
</dbReference>
<evidence type="ECO:0000256" key="4">
    <source>
        <dbReference type="ARBA" id="ARBA00019114"/>
    </source>
</evidence>
<keyword evidence="7 14" id="KW-0548">Nucleotidyltransferase</keyword>
<evidence type="ECO:0000313" key="15">
    <source>
        <dbReference type="Proteomes" id="UP000187059"/>
    </source>
</evidence>
<evidence type="ECO:0000256" key="11">
    <source>
        <dbReference type="ARBA" id="ARBA00026073"/>
    </source>
</evidence>
<dbReference type="Gene3D" id="3.20.20.140">
    <property type="entry name" value="Metal-dependent hydrolases"/>
    <property type="match status" value="1"/>
</dbReference>
<comment type="subcellular location">
    <subcellularLocation>
        <location evidence="1">Cytoplasm</location>
    </subcellularLocation>
</comment>
<dbReference type="GO" id="GO:0006260">
    <property type="term" value="P:DNA replication"/>
    <property type="evidence" value="ECO:0007669"/>
    <property type="project" value="UniProtKB-KW"/>
</dbReference>
<dbReference type="InterPro" id="IPR011708">
    <property type="entry name" value="DNA_pol3_alpha_NTPase_dom"/>
</dbReference>
<sequence length="1186" mass="131497">MADPRFIHLRVHTEYSLLEGAVRLKKLPGLCETMGMPAVAVTDTNNLFSALEFSVTASGAGVQPIIGCQVDLQYVQPVPGERPRPPAPVVLLAQNERGYENLMKLNSCLYLRHDGQQEHVTLEELEQYGAGLICLSGGPDGPVGRLLRENHRAAAQTLMTRLHQIYDDRLYVELQRHPGEDGLPEAERLTERGHVEMAYEMGLPLVATNDVYFPKSDMYEAHDALICISEGAYVDQQEPRRRLTAQHYLKTPQEMATLFADLPEAIENTVEIAKRCAFMTYKRAPILPKFADDEVEELRRQANEGLQKRLAVIPHAVSPEDYQKRLDFELGIIEGMGFPGYFLIVADFIKWAKEHDIPVGPGRGSGAGSLVAYALTITDLDPLRYSLLFERFLNPERVSMPDFDIDFCMDRREEVIRYVQQKYGHDKVAQIITFGALLSKAAVRDVGRVLQMPYGQVDRLSKMIPVEGVKPVSIEKALQDEPRLREEARNEEVVDRLLTYGQQVEGLLRNASTHAAGVVIADRPTDELVPLYQDPRSDMPATQFNMKWVEQAGLVKFDFLGLKTLTVIQNAVNLILKDGRPIHVAADGTELYQPAEGGENQMNLIPLDDEKTYKLYADAKTVAVFQVESTGMMDALKRMKPTCIEDIVALVALYRPGPMENIPVYCEVKNGLREITSVHPSIDHILAETQGIIVYQEQVMQIAQEMAGYSLGGADLLRRAMGKKIKEAMDAERPKFEKGAAENGVEKKKATEVFDLLEKFANYGFNKSHAAAYAVVSYQTAWLKANHPVEFMAGVMNCDIHLTDKLATYFYELKKGLKLGYTPPCVNRSQAMFDVADQKLVYALGALKNVGVEAMQLVVAGRQDPDAGVTASNGEALDQVRGGREKPFVNLYDFARRVDLKRVGKRPLEMLARAGAFDQLDRNRRRVFESLDALVAYSAAVHEQKGSAQVSLFGEAGDDLPEPRLSPVPDWLPAERLSEEFKAIGFYLSGHPLDDYMPALKRRDVMTLDDVEERARGGACIAKLAGVVAGRQERKSARGNRFAFAQLSDPTGAYEVTIFSETLEKSRDMLETGAKVVVTVEATLESDQLKLLARSFGPVEHVVADAGASGLRIFIEEPGTVAQVASVLSRASEQMPKAGRGPIRLCLTAAGLPGEVEMDLKQEFPVTPEIKGAVKSLDGVLAVEDF</sequence>
<gene>
    <name evidence="14" type="ORF">Ga0080574_TMP3237</name>
</gene>
<dbReference type="InterPro" id="IPR040982">
    <property type="entry name" value="DNA_pol3_finger"/>
</dbReference>
<dbReference type="EC" id="2.7.7.7" evidence="3"/>
<dbReference type="Pfam" id="PF17657">
    <property type="entry name" value="DNA_pol3_finger"/>
    <property type="match status" value="1"/>
</dbReference>
<comment type="similarity">
    <text evidence="2">Belongs to the DNA polymerase type-C family. DnaE subfamily.</text>
</comment>
<keyword evidence="8" id="KW-0235">DNA replication</keyword>
<evidence type="ECO:0000313" key="14">
    <source>
        <dbReference type="EMBL" id="APZ53571.1"/>
    </source>
</evidence>
<evidence type="ECO:0000259" key="13">
    <source>
        <dbReference type="SMART" id="SM00481"/>
    </source>
</evidence>
<organism evidence="14 15">
    <name type="scientific">Salipiger abyssi</name>
    <dbReference type="NCBI Taxonomy" id="1250539"/>
    <lineage>
        <taxon>Bacteria</taxon>
        <taxon>Pseudomonadati</taxon>
        <taxon>Pseudomonadota</taxon>
        <taxon>Alphaproteobacteria</taxon>
        <taxon>Rhodobacterales</taxon>
        <taxon>Roseobacteraceae</taxon>
        <taxon>Salipiger</taxon>
    </lineage>
</organism>
<feature type="domain" description="Polymerase/histidinol phosphatase N-terminal" evidence="13">
    <location>
        <begin position="7"/>
        <end position="74"/>
    </location>
</feature>
<evidence type="ECO:0000256" key="2">
    <source>
        <dbReference type="ARBA" id="ARBA00009496"/>
    </source>
</evidence>
<keyword evidence="6 14" id="KW-0808">Transferase</keyword>
<dbReference type="EMBL" id="CP015093">
    <property type="protein sequence ID" value="APZ53571.1"/>
    <property type="molecule type" value="Genomic_DNA"/>
</dbReference>
<accession>A0A1P8UVZ7</accession>
<dbReference type="SUPFAM" id="SSF89550">
    <property type="entry name" value="PHP domain-like"/>
    <property type="match status" value="1"/>
</dbReference>
<evidence type="ECO:0000256" key="9">
    <source>
        <dbReference type="ARBA" id="ARBA00022932"/>
    </source>
</evidence>
<dbReference type="InterPro" id="IPR016195">
    <property type="entry name" value="Pol/histidinol_Pase-like"/>
</dbReference>
<keyword evidence="5" id="KW-0963">Cytoplasm</keyword>
<evidence type="ECO:0000256" key="5">
    <source>
        <dbReference type="ARBA" id="ARBA00022490"/>
    </source>
</evidence>
<evidence type="ECO:0000256" key="7">
    <source>
        <dbReference type="ARBA" id="ARBA00022695"/>
    </source>
</evidence>
<dbReference type="Pfam" id="PF07733">
    <property type="entry name" value="DNA_pol3_alpha"/>
    <property type="match status" value="1"/>
</dbReference>
<dbReference type="GO" id="GO:0003887">
    <property type="term" value="F:DNA-directed DNA polymerase activity"/>
    <property type="evidence" value="ECO:0007669"/>
    <property type="project" value="UniProtKB-KW"/>
</dbReference>
<evidence type="ECO:0000256" key="6">
    <source>
        <dbReference type="ARBA" id="ARBA00022679"/>
    </source>
</evidence>
<dbReference type="CDD" id="cd07433">
    <property type="entry name" value="PHP_PolIIIA_DnaE1"/>
    <property type="match status" value="1"/>
</dbReference>
<dbReference type="InterPro" id="IPR041931">
    <property type="entry name" value="DNA_pol3_alpha_thumb_dom"/>
</dbReference>
<dbReference type="InterPro" id="IPR029460">
    <property type="entry name" value="DNAPol_HHH"/>
</dbReference>
<dbReference type="GO" id="GO:0005737">
    <property type="term" value="C:cytoplasm"/>
    <property type="evidence" value="ECO:0007669"/>
    <property type="project" value="UniProtKB-SubCell"/>
</dbReference>
<dbReference type="NCBIfam" id="TIGR00594">
    <property type="entry name" value="polc"/>
    <property type="match status" value="1"/>
</dbReference>
<evidence type="ECO:0000256" key="1">
    <source>
        <dbReference type="ARBA" id="ARBA00004496"/>
    </source>
</evidence>
<dbReference type="InterPro" id="IPR049821">
    <property type="entry name" value="PolIIIA_DnaE1_PHP"/>
</dbReference>
<dbReference type="NCBIfam" id="NF004226">
    <property type="entry name" value="PRK05673.1"/>
    <property type="match status" value="1"/>
</dbReference>
<dbReference type="KEGG" id="paby:Ga0080574_TMP3237"/>
<dbReference type="STRING" id="1250539.Ga0080574_TMP3237"/>
<evidence type="ECO:0000256" key="10">
    <source>
        <dbReference type="ARBA" id="ARBA00025611"/>
    </source>
</evidence>
<dbReference type="InterPro" id="IPR003141">
    <property type="entry name" value="Pol/His_phosphatase_N"/>
</dbReference>
<dbReference type="GO" id="GO:0008408">
    <property type="term" value="F:3'-5' exonuclease activity"/>
    <property type="evidence" value="ECO:0007669"/>
    <property type="project" value="InterPro"/>
</dbReference>
<proteinExistence type="inferred from homology"/>
<evidence type="ECO:0000256" key="12">
    <source>
        <dbReference type="ARBA" id="ARBA00049244"/>
    </source>
</evidence>
<dbReference type="RefSeq" id="WP_076702099.1">
    <property type="nucleotide sequence ID" value="NZ_CP015093.1"/>
</dbReference>
<keyword evidence="9" id="KW-0239">DNA-directed DNA polymerase</keyword>
<protein>
    <recommendedName>
        <fullName evidence="4">DNA polymerase III subunit alpha</fullName>
        <ecNumber evidence="3">2.7.7.7</ecNumber>
    </recommendedName>
</protein>
<comment type="catalytic activity">
    <reaction evidence="12">
        <text>DNA(n) + a 2'-deoxyribonucleoside 5'-triphosphate = DNA(n+1) + diphosphate</text>
        <dbReference type="Rhea" id="RHEA:22508"/>
        <dbReference type="Rhea" id="RHEA-COMP:17339"/>
        <dbReference type="Rhea" id="RHEA-COMP:17340"/>
        <dbReference type="ChEBI" id="CHEBI:33019"/>
        <dbReference type="ChEBI" id="CHEBI:61560"/>
        <dbReference type="ChEBI" id="CHEBI:173112"/>
        <dbReference type="EC" id="2.7.7.7"/>
    </reaction>
</comment>
<dbReference type="InterPro" id="IPR004013">
    <property type="entry name" value="PHP_dom"/>
</dbReference>
<dbReference type="OrthoDB" id="9803237at2"/>
<dbReference type="PANTHER" id="PTHR32294:SF0">
    <property type="entry name" value="DNA POLYMERASE III SUBUNIT ALPHA"/>
    <property type="match status" value="1"/>
</dbReference>
<dbReference type="InterPro" id="IPR004805">
    <property type="entry name" value="DnaE2/DnaE/PolC"/>
</dbReference>
<evidence type="ECO:0000256" key="8">
    <source>
        <dbReference type="ARBA" id="ARBA00022705"/>
    </source>
</evidence>
<dbReference type="Gene3D" id="1.10.10.1600">
    <property type="entry name" value="Bacterial DNA polymerase III alpha subunit, thumb domain"/>
    <property type="match status" value="1"/>
</dbReference>
<name>A0A1P8UVZ7_9RHOB</name>
<dbReference type="CDD" id="cd04485">
    <property type="entry name" value="DnaE_OBF"/>
    <property type="match status" value="1"/>
</dbReference>
<dbReference type="Pfam" id="PF02811">
    <property type="entry name" value="PHP"/>
    <property type="match status" value="1"/>
</dbReference>
<dbReference type="AlphaFoldDB" id="A0A1P8UVZ7"/>